<evidence type="ECO:0000256" key="8">
    <source>
        <dbReference type="ARBA" id="ARBA00023128"/>
    </source>
</evidence>
<evidence type="ECO:0000256" key="6">
    <source>
        <dbReference type="ARBA" id="ARBA00022792"/>
    </source>
</evidence>
<evidence type="ECO:0000256" key="7">
    <source>
        <dbReference type="ARBA" id="ARBA00022989"/>
    </source>
</evidence>
<keyword evidence="7" id="KW-1133">Transmembrane helix</keyword>
<dbReference type="STRING" id="1076935.U4LTA1"/>
<dbReference type="Pfam" id="PF00153">
    <property type="entry name" value="Mito_carr"/>
    <property type="match status" value="3"/>
</dbReference>
<dbReference type="Proteomes" id="UP000018144">
    <property type="component" value="Unassembled WGS sequence"/>
</dbReference>
<keyword evidence="9 10" id="KW-0472">Membrane</keyword>
<feature type="repeat" description="Solcar" evidence="10">
    <location>
        <begin position="133"/>
        <end position="235"/>
    </location>
</feature>
<evidence type="ECO:0000256" key="10">
    <source>
        <dbReference type="PROSITE-ProRule" id="PRU00282"/>
    </source>
</evidence>
<name>U4LTA1_PYROM</name>
<reference evidence="12 13" key="1">
    <citation type="journal article" date="2013" name="PLoS Genet.">
        <title>The genome and development-dependent transcriptomes of Pyronema confluens: a window into fungal evolution.</title>
        <authorList>
            <person name="Traeger S."/>
            <person name="Altegoer F."/>
            <person name="Freitag M."/>
            <person name="Gabaldon T."/>
            <person name="Kempken F."/>
            <person name="Kumar A."/>
            <person name="Marcet-Houben M."/>
            <person name="Poggeler S."/>
            <person name="Stajich J.E."/>
            <person name="Nowrousian M."/>
        </authorList>
    </citation>
    <scope>NUCLEOTIDE SEQUENCE [LARGE SCALE GENOMIC DNA]</scope>
    <source>
        <strain evidence="13">CBS 100304</strain>
        <tissue evidence="12">Vegetative mycelium</tissue>
    </source>
</reference>
<gene>
    <name evidence="12" type="ORF">PCON_04635</name>
</gene>
<evidence type="ECO:0000313" key="13">
    <source>
        <dbReference type="Proteomes" id="UP000018144"/>
    </source>
</evidence>
<sequence length="332" mass="37416">MPDSHDVSMTNTILTSNRILSPGQQYAKKYRTEIAASASSCVSTFIAFPLDSVKTRMQAYKFRSFWDCVTQTKQNEGMRGFWRGSLAPLVSVTVVRTISFSIYSKSKSIYAGMLKPVFGDKLISMPHAPFMPLNPMYWFMSGATAGGLITFIACPFEFTKLSAQIELLMQRSRRSSLDDPSHIRQYKRKGTFGQAVDIVKSRGPLGLYSGFHYHFLRDSLGTAMYFTFYEGGKAFLSPPEGPNTLGVAVSGGLCGLLSWVLIYPIDSMKSIYQRDILTHQPGQPLPVRPIQLFNRRMYRGLGVSMLRSCILNSVFFSSYEHIKRRINDFVDE</sequence>
<dbReference type="GO" id="GO:0022857">
    <property type="term" value="F:transmembrane transporter activity"/>
    <property type="evidence" value="ECO:0007669"/>
    <property type="project" value="TreeGrafter"/>
</dbReference>
<organism evidence="12 13">
    <name type="scientific">Pyronema omphalodes (strain CBS 100304)</name>
    <name type="common">Pyronema confluens</name>
    <dbReference type="NCBI Taxonomy" id="1076935"/>
    <lineage>
        <taxon>Eukaryota</taxon>
        <taxon>Fungi</taxon>
        <taxon>Dikarya</taxon>
        <taxon>Ascomycota</taxon>
        <taxon>Pezizomycotina</taxon>
        <taxon>Pezizomycetes</taxon>
        <taxon>Pezizales</taxon>
        <taxon>Pyronemataceae</taxon>
        <taxon>Pyronema</taxon>
    </lineage>
</organism>
<dbReference type="InterPro" id="IPR050567">
    <property type="entry name" value="Mitochondrial_Carrier"/>
</dbReference>
<keyword evidence="4 10" id="KW-0812">Transmembrane</keyword>
<evidence type="ECO:0000256" key="9">
    <source>
        <dbReference type="ARBA" id="ARBA00023136"/>
    </source>
</evidence>
<dbReference type="PROSITE" id="PS50920">
    <property type="entry name" value="SOLCAR"/>
    <property type="match status" value="3"/>
</dbReference>
<evidence type="ECO:0000256" key="2">
    <source>
        <dbReference type="ARBA" id="ARBA00006375"/>
    </source>
</evidence>
<dbReference type="InterPro" id="IPR018108">
    <property type="entry name" value="MCP_transmembrane"/>
</dbReference>
<dbReference type="PANTHER" id="PTHR45624">
    <property type="entry name" value="MITOCHONDRIAL BASIC AMINO ACIDS TRANSPORTER-RELATED"/>
    <property type="match status" value="1"/>
</dbReference>
<keyword evidence="6" id="KW-0999">Mitochondrion inner membrane</keyword>
<keyword evidence="13" id="KW-1185">Reference proteome</keyword>
<feature type="repeat" description="Solcar" evidence="10">
    <location>
        <begin position="242"/>
        <end position="325"/>
    </location>
</feature>
<proteinExistence type="inferred from homology"/>
<keyword evidence="8" id="KW-0496">Mitochondrion</keyword>
<evidence type="ECO:0000256" key="11">
    <source>
        <dbReference type="RuleBase" id="RU000488"/>
    </source>
</evidence>
<dbReference type="AlphaFoldDB" id="U4LTA1"/>
<comment type="subcellular location">
    <subcellularLocation>
        <location evidence="1">Mitochondrion membrane</location>
        <topology evidence="1">Multi-pass membrane protein</topology>
    </subcellularLocation>
</comment>
<dbReference type="OMA" id="NRRMYRG"/>
<dbReference type="EMBL" id="HF936670">
    <property type="protein sequence ID" value="CCX34959.1"/>
    <property type="molecule type" value="Genomic_DNA"/>
</dbReference>
<dbReference type="PANTHER" id="PTHR45624:SF9">
    <property type="entry name" value="CARRIER PROTEIN, PUTATIVE (AFU_ORTHOLOGUE AFUA_4G06390)-RELATED"/>
    <property type="match status" value="1"/>
</dbReference>
<dbReference type="GO" id="GO:0031966">
    <property type="term" value="C:mitochondrial membrane"/>
    <property type="evidence" value="ECO:0007669"/>
    <property type="project" value="UniProtKB-SubCell"/>
</dbReference>
<dbReference type="InterPro" id="IPR023395">
    <property type="entry name" value="MCP_dom_sf"/>
</dbReference>
<dbReference type="eggNOG" id="KOG0758">
    <property type="taxonomic scope" value="Eukaryota"/>
</dbReference>
<accession>U4LTA1</accession>
<evidence type="ECO:0000256" key="5">
    <source>
        <dbReference type="ARBA" id="ARBA00022737"/>
    </source>
</evidence>
<evidence type="ECO:0000256" key="4">
    <source>
        <dbReference type="ARBA" id="ARBA00022692"/>
    </source>
</evidence>
<evidence type="ECO:0000256" key="1">
    <source>
        <dbReference type="ARBA" id="ARBA00004225"/>
    </source>
</evidence>
<feature type="repeat" description="Solcar" evidence="10">
    <location>
        <begin position="27"/>
        <end position="109"/>
    </location>
</feature>
<dbReference type="OrthoDB" id="2382881at2759"/>
<protein>
    <submittedName>
        <fullName evidence="12">Similar to Uncharacterized mitochondrial carrier C29A3.11c acc. no. O59674</fullName>
    </submittedName>
</protein>
<keyword evidence="3 11" id="KW-0813">Transport</keyword>
<dbReference type="Gene3D" id="1.50.40.10">
    <property type="entry name" value="Mitochondrial carrier domain"/>
    <property type="match status" value="1"/>
</dbReference>
<evidence type="ECO:0000313" key="12">
    <source>
        <dbReference type="EMBL" id="CCX34959.1"/>
    </source>
</evidence>
<keyword evidence="5" id="KW-0677">Repeat</keyword>
<evidence type="ECO:0000256" key="3">
    <source>
        <dbReference type="ARBA" id="ARBA00022448"/>
    </source>
</evidence>
<comment type="similarity">
    <text evidence="2 11">Belongs to the mitochondrial carrier (TC 2.A.29) family.</text>
</comment>
<dbReference type="SUPFAM" id="SSF103506">
    <property type="entry name" value="Mitochondrial carrier"/>
    <property type="match status" value="1"/>
</dbReference>